<evidence type="ECO:0000313" key="9">
    <source>
        <dbReference type="EMBL" id="AXK61032.1"/>
    </source>
</evidence>
<dbReference type="InterPro" id="IPR050264">
    <property type="entry name" value="Bact_CCA-adding_enz_type3_sf"/>
</dbReference>
<dbReference type="Proteomes" id="UP000254834">
    <property type="component" value="Chromosome"/>
</dbReference>
<keyword evidence="5" id="KW-0479">Metal-binding</keyword>
<keyword evidence="6" id="KW-0460">Magnesium</keyword>
<organism evidence="9 10">
    <name type="scientific">Candidatus Chromulinivorax destructor</name>
    <dbReference type="NCBI Taxonomy" id="2066483"/>
    <lineage>
        <taxon>Bacteria</taxon>
        <taxon>Candidatus Babelota</taxon>
        <taxon>Candidatus Babeliae</taxon>
        <taxon>Candidatus Babeliales</taxon>
        <taxon>Candidatus Chromulinivoraceae</taxon>
        <taxon>Candidatus Chromulinivorax</taxon>
    </lineage>
</organism>
<dbReference type="Gene3D" id="3.30.460.10">
    <property type="entry name" value="Beta Polymerase, domain 2"/>
    <property type="match status" value="1"/>
</dbReference>
<evidence type="ECO:0000256" key="4">
    <source>
        <dbReference type="ARBA" id="ARBA00022695"/>
    </source>
</evidence>
<dbReference type="GO" id="GO:0000166">
    <property type="term" value="F:nucleotide binding"/>
    <property type="evidence" value="ECO:0007669"/>
    <property type="project" value="UniProtKB-KW"/>
</dbReference>
<dbReference type="GO" id="GO:0046872">
    <property type="term" value="F:metal ion binding"/>
    <property type="evidence" value="ECO:0007669"/>
    <property type="project" value="UniProtKB-KW"/>
</dbReference>
<comment type="similarity">
    <text evidence="7">Belongs to the tRNA nucleotidyltransferase/poly(A) polymerase family.</text>
</comment>
<evidence type="ECO:0000256" key="1">
    <source>
        <dbReference type="ARBA" id="ARBA00001946"/>
    </source>
</evidence>
<name>A0A345ZCL5_9BACT</name>
<dbReference type="Pfam" id="PF01743">
    <property type="entry name" value="PolyA_pol"/>
    <property type="match status" value="1"/>
</dbReference>
<sequence length="427" mass="48472">MKILNAIQLSVSKIVKKQRFVKNIFAAIHEHGGKVLLVGGAVRDLLLEKTSQDLDFEVYGIPLEKLQEILELHGPVSFVGKSFGVLRLHGLDVDWSLPRKDSSGRHPVVAYDPYMSYEQAFIRRDLTINAMGIDMQTYELIDLYGGLHDLQHKILRAPDLEFFVQDPLRLLRVMQFVGRFEMLVAQDLSDACKQVDVSKVSQERIEQEFSKLFLQAAHPSLGLQWLVAIDRFHHFFPGIKLTEELTAMIDQAAQQQHNCDQKKLACIWAVIAGSLPLYTQRSEIHLVQATYADKQPVMQFMKKLTGHQKLVSMIADLVWYAPMLSTDLTDAQLKWLAVWLSPDTSLRLLVQYARLQQGDTDNIALVKNRIEHLGILDRPVQPLLTGKDLLDIAQGPALGKLVKKAYQLQIDQGIVDRFVLKNLVHTT</sequence>
<dbReference type="RefSeq" id="WP_115586047.1">
    <property type="nucleotide sequence ID" value="NZ_CP025544.1"/>
</dbReference>
<gene>
    <name evidence="9" type="ORF">C0J27_04855</name>
</gene>
<dbReference type="SUPFAM" id="SSF81891">
    <property type="entry name" value="Poly A polymerase C-terminal region-like"/>
    <property type="match status" value="1"/>
</dbReference>
<keyword evidence="2 7" id="KW-0808">Transferase</keyword>
<dbReference type="KEGG" id="cdes:C0J27_04855"/>
<evidence type="ECO:0000313" key="10">
    <source>
        <dbReference type="Proteomes" id="UP000254834"/>
    </source>
</evidence>
<protein>
    <recommendedName>
        <fullName evidence="8">Poly A polymerase head domain-containing protein</fullName>
    </recommendedName>
</protein>
<dbReference type="Gene3D" id="1.10.3090.10">
    <property type="entry name" value="cca-adding enzyme, domain 2"/>
    <property type="match status" value="1"/>
</dbReference>
<dbReference type="GO" id="GO:0000049">
    <property type="term" value="F:tRNA binding"/>
    <property type="evidence" value="ECO:0007669"/>
    <property type="project" value="TreeGrafter"/>
</dbReference>
<feature type="domain" description="Poly A polymerase head" evidence="8">
    <location>
        <begin position="37"/>
        <end position="156"/>
    </location>
</feature>
<comment type="cofactor">
    <cofactor evidence="1">
        <name>Mg(2+)</name>
        <dbReference type="ChEBI" id="CHEBI:18420"/>
    </cofactor>
</comment>
<dbReference type="PANTHER" id="PTHR46173">
    <property type="entry name" value="CCA TRNA NUCLEOTIDYLTRANSFERASE 1, MITOCHONDRIAL"/>
    <property type="match status" value="1"/>
</dbReference>
<evidence type="ECO:0000256" key="3">
    <source>
        <dbReference type="ARBA" id="ARBA00022694"/>
    </source>
</evidence>
<dbReference type="OrthoDB" id="9805698at2"/>
<evidence type="ECO:0000256" key="7">
    <source>
        <dbReference type="RuleBase" id="RU003953"/>
    </source>
</evidence>
<keyword evidence="7" id="KW-0694">RNA-binding</keyword>
<evidence type="ECO:0000256" key="6">
    <source>
        <dbReference type="ARBA" id="ARBA00022842"/>
    </source>
</evidence>
<evidence type="ECO:0000256" key="2">
    <source>
        <dbReference type="ARBA" id="ARBA00022679"/>
    </source>
</evidence>
<proteinExistence type="inferred from homology"/>
<accession>A0A345ZCL5</accession>
<keyword evidence="4" id="KW-0548">Nucleotidyltransferase</keyword>
<evidence type="ECO:0000259" key="8">
    <source>
        <dbReference type="Pfam" id="PF01743"/>
    </source>
</evidence>
<dbReference type="InterPro" id="IPR002646">
    <property type="entry name" value="PolA_pol_head_dom"/>
</dbReference>
<dbReference type="AlphaFoldDB" id="A0A345ZCL5"/>
<dbReference type="SUPFAM" id="SSF81301">
    <property type="entry name" value="Nucleotidyltransferase"/>
    <property type="match status" value="1"/>
</dbReference>
<keyword evidence="10" id="KW-1185">Reference proteome</keyword>
<dbReference type="EMBL" id="CP025544">
    <property type="protein sequence ID" value="AXK61032.1"/>
    <property type="molecule type" value="Genomic_DNA"/>
</dbReference>
<dbReference type="InterPro" id="IPR043519">
    <property type="entry name" value="NT_sf"/>
</dbReference>
<keyword evidence="3" id="KW-0819">tRNA processing</keyword>
<dbReference type="GO" id="GO:0016779">
    <property type="term" value="F:nucleotidyltransferase activity"/>
    <property type="evidence" value="ECO:0007669"/>
    <property type="project" value="UniProtKB-KW"/>
</dbReference>
<dbReference type="CDD" id="cd05398">
    <property type="entry name" value="NT_ClassII-CCAase"/>
    <property type="match status" value="1"/>
</dbReference>
<dbReference type="PANTHER" id="PTHR46173:SF1">
    <property type="entry name" value="CCA TRNA NUCLEOTIDYLTRANSFERASE 1, MITOCHONDRIAL"/>
    <property type="match status" value="1"/>
</dbReference>
<reference evidence="9 10" key="1">
    <citation type="submission" date="2017-12" db="EMBL/GenBank/DDBJ databases">
        <title>Chromulinavorax destructans is a abundant pathogen of dominant heterotrophic picoflagllates.</title>
        <authorList>
            <person name="Deeg C.M."/>
            <person name="Zimmer M."/>
            <person name="Suttle C.A."/>
        </authorList>
    </citation>
    <scope>NUCLEOTIDE SEQUENCE [LARGE SCALE GENOMIC DNA]</scope>
    <source>
        <strain evidence="9 10">SeV1</strain>
    </source>
</reference>
<evidence type="ECO:0000256" key="5">
    <source>
        <dbReference type="ARBA" id="ARBA00022723"/>
    </source>
</evidence>
<dbReference type="GO" id="GO:0008033">
    <property type="term" value="P:tRNA processing"/>
    <property type="evidence" value="ECO:0007669"/>
    <property type="project" value="UniProtKB-KW"/>
</dbReference>